<evidence type="ECO:0000259" key="1">
    <source>
        <dbReference type="PROSITE" id="PS50994"/>
    </source>
</evidence>
<reference evidence="2 3" key="1">
    <citation type="submission" date="2018-06" db="EMBL/GenBank/DDBJ databases">
        <authorList>
            <consortium name="Pathogen Informatics"/>
            <person name="Doyle S."/>
        </authorList>
    </citation>
    <scope>NUCLEOTIDE SEQUENCE [LARGE SCALE GENOMIC DNA]</scope>
    <source>
        <strain evidence="2 3">NCTC10529</strain>
    </source>
</reference>
<dbReference type="PANTHER" id="PTHR37984:SF5">
    <property type="entry name" value="PROTEIN NYNRIN-LIKE"/>
    <property type="match status" value="1"/>
</dbReference>
<sequence>MPWNKTNIMQQRTLFIKAWLTRRYTKVELCKQFNISRPTADKWIKHHEQVGFDGLAEYFRRPLHSPNATPQWICEWLIAEKLKRPDWGAKKLLDLFARTFPEQHKPADSTGDLILARADLVQPRKRRRRVSADTQPFNDCIAANSTWSVDFKGQFELGNHTLCYPLTVTDNFSRYLLLCQGLSSTRSSPVIAHFERLFEEFGLPWAIRSDNSAPFASTALGGISRLSKWWIDLGIRPERIKPAHPEQNGRHAFTNTIMNVLTKGLTVKHLRNATHTRHVYIRAR</sequence>
<protein>
    <submittedName>
        <fullName evidence="2">Integrase core domain</fullName>
    </submittedName>
</protein>
<dbReference type="InterPro" id="IPR036397">
    <property type="entry name" value="RNaseH_sf"/>
</dbReference>
<name>A0AAX2J205_KINKI</name>
<dbReference type="InterPro" id="IPR001584">
    <property type="entry name" value="Integrase_cat-core"/>
</dbReference>
<organism evidence="2 3">
    <name type="scientific">Kingella kingae</name>
    <dbReference type="NCBI Taxonomy" id="504"/>
    <lineage>
        <taxon>Bacteria</taxon>
        <taxon>Pseudomonadati</taxon>
        <taxon>Pseudomonadota</taxon>
        <taxon>Betaproteobacteria</taxon>
        <taxon>Neisseriales</taxon>
        <taxon>Neisseriaceae</taxon>
        <taxon>Kingella</taxon>
    </lineage>
</organism>
<dbReference type="EMBL" id="LS483426">
    <property type="protein sequence ID" value="SQH23975.1"/>
    <property type="molecule type" value="Genomic_DNA"/>
</dbReference>
<dbReference type="PROSITE" id="PS50994">
    <property type="entry name" value="INTEGRASE"/>
    <property type="match status" value="1"/>
</dbReference>
<feature type="domain" description="Integrase catalytic" evidence="1">
    <location>
        <begin position="132"/>
        <end position="259"/>
    </location>
</feature>
<dbReference type="SUPFAM" id="SSF46689">
    <property type="entry name" value="Homeodomain-like"/>
    <property type="match status" value="1"/>
</dbReference>
<dbReference type="PANTHER" id="PTHR37984">
    <property type="entry name" value="PROTEIN CBG26694"/>
    <property type="match status" value="1"/>
</dbReference>
<evidence type="ECO:0000313" key="3">
    <source>
        <dbReference type="Proteomes" id="UP000248598"/>
    </source>
</evidence>
<dbReference type="InterPro" id="IPR009057">
    <property type="entry name" value="Homeodomain-like_sf"/>
</dbReference>
<dbReference type="Pfam" id="PF00665">
    <property type="entry name" value="rve"/>
    <property type="match status" value="1"/>
</dbReference>
<proteinExistence type="predicted"/>
<dbReference type="SUPFAM" id="SSF53098">
    <property type="entry name" value="Ribonuclease H-like"/>
    <property type="match status" value="1"/>
</dbReference>
<accession>A0AAX2J205</accession>
<evidence type="ECO:0000313" key="2">
    <source>
        <dbReference type="EMBL" id="SQH23975.1"/>
    </source>
</evidence>
<gene>
    <name evidence="2" type="ORF">NCTC10529_00119</name>
</gene>
<dbReference type="Proteomes" id="UP000248598">
    <property type="component" value="Chromosome 1"/>
</dbReference>
<dbReference type="GO" id="GO:0003676">
    <property type="term" value="F:nucleic acid binding"/>
    <property type="evidence" value="ECO:0007669"/>
    <property type="project" value="InterPro"/>
</dbReference>
<dbReference type="Gene3D" id="3.30.420.10">
    <property type="entry name" value="Ribonuclease H-like superfamily/Ribonuclease H"/>
    <property type="match status" value="1"/>
</dbReference>
<dbReference type="AlphaFoldDB" id="A0AAX2J205"/>
<dbReference type="InterPro" id="IPR050951">
    <property type="entry name" value="Retrovirus_Pol_polyprotein"/>
</dbReference>
<dbReference type="GO" id="GO:0015074">
    <property type="term" value="P:DNA integration"/>
    <property type="evidence" value="ECO:0007669"/>
    <property type="project" value="InterPro"/>
</dbReference>
<dbReference type="InterPro" id="IPR012337">
    <property type="entry name" value="RNaseH-like_sf"/>
</dbReference>